<dbReference type="PROSITE" id="PS00626">
    <property type="entry name" value="RCC1_2"/>
    <property type="match status" value="2"/>
</dbReference>
<dbReference type="PROSITE" id="PS50012">
    <property type="entry name" value="RCC1_3"/>
    <property type="match status" value="4"/>
</dbReference>
<reference evidence="8" key="1">
    <citation type="submission" date="2013-05" db="EMBL/GenBank/DDBJ databases">
        <authorList>
            <person name="Yim A.K.Y."/>
            <person name="Chan T.F."/>
            <person name="Ji K.M."/>
            <person name="Liu X.Y."/>
            <person name="Zhou J.W."/>
            <person name="Li R.Q."/>
            <person name="Yang K.Y."/>
            <person name="Li J."/>
            <person name="Li M."/>
            <person name="Law P.T.W."/>
            <person name="Wu Y.L."/>
            <person name="Cai Z.L."/>
            <person name="Qin H."/>
            <person name="Bao Y."/>
            <person name="Leung R.K.K."/>
            <person name="Ng P.K.S."/>
            <person name="Zou J."/>
            <person name="Zhong X.J."/>
            <person name="Ran P.X."/>
            <person name="Zhong N.S."/>
            <person name="Liu Z.G."/>
            <person name="Tsui S.K.W."/>
        </authorList>
    </citation>
    <scope>NUCLEOTIDE SEQUENCE</scope>
    <source>
        <strain evidence="8">Derf</strain>
        <tissue evidence="8">Whole organism</tissue>
    </source>
</reference>
<reference evidence="8" key="2">
    <citation type="journal article" date="2022" name="Res Sq">
        <title>Comparative Genomics Reveals Insights into the Divergent Evolution of Astigmatic Mites and Household Pest Adaptations.</title>
        <authorList>
            <person name="Xiong Q."/>
            <person name="Wan A.T.-Y."/>
            <person name="Liu X.-Y."/>
            <person name="Fung C.S.-H."/>
            <person name="Xiao X."/>
            <person name="Malainual N."/>
            <person name="Hou J."/>
            <person name="Wang L."/>
            <person name="Wang M."/>
            <person name="Yang K."/>
            <person name="Cui Y."/>
            <person name="Leung E."/>
            <person name="Nong W."/>
            <person name="Shin S.-K."/>
            <person name="Au S."/>
            <person name="Jeong K.Y."/>
            <person name="Chew F.T."/>
            <person name="Hui J."/>
            <person name="Leung T.F."/>
            <person name="Tungtrongchitr A."/>
            <person name="Zhong N."/>
            <person name="Liu Z."/>
            <person name="Tsui S."/>
        </authorList>
    </citation>
    <scope>NUCLEOTIDE SEQUENCE</scope>
    <source>
        <strain evidence="8">Derf</strain>
        <tissue evidence="8">Whole organism</tissue>
    </source>
</reference>
<proteinExistence type="predicted"/>
<organism evidence="8 9">
    <name type="scientific">Dermatophagoides farinae</name>
    <name type="common">American house dust mite</name>
    <dbReference type="NCBI Taxonomy" id="6954"/>
    <lineage>
        <taxon>Eukaryota</taxon>
        <taxon>Metazoa</taxon>
        <taxon>Ecdysozoa</taxon>
        <taxon>Arthropoda</taxon>
        <taxon>Chelicerata</taxon>
        <taxon>Arachnida</taxon>
        <taxon>Acari</taxon>
        <taxon>Acariformes</taxon>
        <taxon>Sarcoptiformes</taxon>
        <taxon>Astigmata</taxon>
        <taxon>Psoroptidia</taxon>
        <taxon>Analgoidea</taxon>
        <taxon>Pyroglyphidae</taxon>
        <taxon>Dermatophagoidinae</taxon>
        <taxon>Dermatophagoides</taxon>
    </lineage>
</organism>
<evidence type="ECO:0000256" key="6">
    <source>
        <dbReference type="SAM" id="MobiDB-lite"/>
    </source>
</evidence>
<evidence type="ECO:0000256" key="3">
    <source>
        <dbReference type="ARBA" id="ARBA00022833"/>
    </source>
</evidence>
<dbReference type="Gene3D" id="3.30.40.10">
    <property type="entry name" value="Zinc/RING finger domain, C3HC4 (zinc finger)"/>
    <property type="match status" value="1"/>
</dbReference>
<dbReference type="Pfam" id="PF00415">
    <property type="entry name" value="RCC1"/>
    <property type="match status" value="1"/>
</dbReference>
<keyword evidence="2 4" id="KW-0479">Metal-binding</keyword>
<sequence>MNAAVISKYYSSSFDRWNERLFDRLTDRNFRQSVRYVIFMDLNDSFIIITKNWRTFVYGPQVCAWLGLAHQYSSVNEIEELRYTELKQVDYGNKFFVVLTANGFVYMASRKFSDWRTDRQLKLISIESYRMISCGFEHILLLREDGKLFTMGDNSFGQLGRNNDSSSSFTYMIDTGLSHVKRIACGSDFSIAMTDNGVYSWGENECGQLGINHVYQQNTPKKIRFNRDTDGHQIVDIVAGDTYTMFLFDNGNVYECGNSNCFPYNKIFPERMQIHNIEAIACKKFENLAIFFKSNAESYVLLNFHEPTQYLGFKTFDDVFQYVKQNLHSFIPTFLNSPQLQQQSNRTNGSTVPTTSTSTAAAAATRGNISTNNNNDRLLRSICLNMRQLHLSGLAVSAIAKTPTTSISRNNDDHFNGLKTFDDVRRHIYQDVSQTPHSFIPSFLNNSQLQQSNATNGSNVPTTSTATSTAATVTRKNISTNNNNDRSLCSICLDRERQIVFFPCCHLTSCEQCSIQMKNCPICRIDINTIRYVIFLHLNDSFIIITKNWRTFVYGPQVCAWLGLAHQYSSVNEILELRYTELKQVDYGDKFFVVLTANGSVCMASRKSEEWRTYRQLQWISNQNYRMISCGLNHILLLREDGKLFTMGDNRFGQLGRNDIYSSFIHMIDTGLSHVERIACGSNFSIAITSDEAYSWGLNNCGQLGIENVRIQFAPAKMFNYDGRVVNIVAGASNIWFLMGTGNVHQFGHVGGREVFTVIKRKISITNIEAIACEKFGNFAIFFKSSGESYVLGRKNLHNYSEPKLNFKVLKTFDDVYQDFTQTPHSFIPTFLNNTQLQQSNGTNGSTVPTTSTSTSHHQQQQRQVKTYPSIIIMIVHYVQYVWIEKDRLFFFPVVI</sequence>
<dbReference type="EMBL" id="ASGP02000006">
    <property type="protein sequence ID" value="KAH9501867.1"/>
    <property type="molecule type" value="Genomic_DNA"/>
</dbReference>
<feature type="compositionally biased region" description="Low complexity" evidence="6">
    <location>
        <begin position="840"/>
        <end position="862"/>
    </location>
</feature>
<evidence type="ECO:0000256" key="4">
    <source>
        <dbReference type="PROSITE-ProRule" id="PRU00175"/>
    </source>
</evidence>
<dbReference type="SMART" id="SM00184">
    <property type="entry name" value="RING"/>
    <property type="match status" value="1"/>
</dbReference>
<dbReference type="InterPro" id="IPR013083">
    <property type="entry name" value="Znf_RING/FYVE/PHD"/>
</dbReference>
<dbReference type="InterPro" id="IPR000408">
    <property type="entry name" value="Reg_chr_condens"/>
</dbReference>
<feature type="repeat" description="RCC1" evidence="5">
    <location>
        <begin position="642"/>
        <end position="691"/>
    </location>
</feature>
<feature type="compositionally biased region" description="Polar residues" evidence="6">
    <location>
        <begin position="341"/>
        <end position="353"/>
    </location>
</feature>
<dbReference type="GO" id="GO:0008270">
    <property type="term" value="F:zinc ion binding"/>
    <property type="evidence" value="ECO:0007669"/>
    <property type="project" value="UniProtKB-KW"/>
</dbReference>
<dbReference type="Gene3D" id="2.130.10.30">
    <property type="entry name" value="Regulator of chromosome condensation 1/beta-lactamase-inhibitor protein II"/>
    <property type="match status" value="2"/>
</dbReference>
<feature type="domain" description="RING-type" evidence="7">
    <location>
        <begin position="489"/>
        <end position="524"/>
    </location>
</feature>
<evidence type="ECO:0000259" key="7">
    <source>
        <dbReference type="PROSITE" id="PS50089"/>
    </source>
</evidence>
<keyword evidence="3" id="KW-0862">Zinc</keyword>
<evidence type="ECO:0000256" key="5">
    <source>
        <dbReference type="PROSITE-ProRule" id="PRU00235"/>
    </source>
</evidence>
<keyword evidence="1" id="KW-0677">Repeat</keyword>
<dbReference type="Pfam" id="PF13540">
    <property type="entry name" value="RCC1_2"/>
    <property type="match status" value="3"/>
</dbReference>
<feature type="repeat" description="RCC1" evidence="5">
    <location>
        <begin position="196"/>
        <end position="250"/>
    </location>
</feature>
<dbReference type="InterPro" id="IPR051625">
    <property type="entry name" value="Signaling_Regulatory_Domain"/>
</dbReference>
<name>A0A922HQ08_DERFA</name>
<dbReference type="CDD" id="cd16510">
    <property type="entry name" value="RING-HC_IAPs"/>
    <property type="match status" value="1"/>
</dbReference>
<feature type="compositionally biased region" description="Low complexity" evidence="6">
    <location>
        <begin position="354"/>
        <end position="365"/>
    </location>
</feature>
<dbReference type="Proteomes" id="UP000790347">
    <property type="component" value="Unassembled WGS sequence"/>
</dbReference>
<gene>
    <name evidence="8" type="primary">HERC1_2</name>
    <name evidence="8" type="ORF">DERF_012676</name>
</gene>
<feature type="repeat" description="RCC1" evidence="5">
    <location>
        <begin position="146"/>
        <end position="196"/>
    </location>
</feature>
<feature type="repeat" description="RCC1" evidence="5">
    <location>
        <begin position="691"/>
        <end position="741"/>
    </location>
</feature>
<feature type="region of interest" description="Disordered" evidence="6">
    <location>
        <begin position="341"/>
        <end position="368"/>
    </location>
</feature>
<dbReference type="SUPFAM" id="SSF57850">
    <property type="entry name" value="RING/U-box"/>
    <property type="match status" value="1"/>
</dbReference>
<dbReference type="PRINTS" id="PR00633">
    <property type="entry name" value="RCCNDNSATION"/>
</dbReference>
<keyword evidence="2 4" id="KW-0863">Zinc-finger</keyword>
<dbReference type="PANTHER" id="PTHR22872:SF2">
    <property type="entry name" value="INHIBITOR OF BRUTON TYROSINE KINASE"/>
    <property type="match status" value="1"/>
</dbReference>
<feature type="region of interest" description="Disordered" evidence="6">
    <location>
        <begin position="839"/>
        <end position="862"/>
    </location>
</feature>
<dbReference type="InterPro" id="IPR009091">
    <property type="entry name" value="RCC1/BLIP-II"/>
</dbReference>
<dbReference type="PANTHER" id="PTHR22872">
    <property type="entry name" value="BTK-BINDING PROTEIN-RELATED"/>
    <property type="match status" value="1"/>
</dbReference>
<dbReference type="InterPro" id="IPR001841">
    <property type="entry name" value="Znf_RING"/>
</dbReference>
<dbReference type="Pfam" id="PF13920">
    <property type="entry name" value="zf-C3HC4_3"/>
    <property type="match status" value="1"/>
</dbReference>
<keyword evidence="9" id="KW-1185">Reference proteome</keyword>
<evidence type="ECO:0000313" key="8">
    <source>
        <dbReference type="EMBL" id="KAH9501867.1"/>
    </source>
</evidence>
<evidence type="ECO:0000256" key="1">
    <source>
        <dbReference type="ARBA" id="ARBA00022737"/>
    </source>
</evidence>
<accession>A0A922HQ08</accession>
<dbReference type="SUPFAM" id="SSF50985">
    <property type="entry name" value="RCC1/BLIP-II"/>
    <property type="match status" value="2"/>
</dbReference>
<evidence type="ECO:0000313" key="9">
    <source>
        <dbReference type="Proteomes" id="UP000790347"/>
    </source>
</evidence>
<dbReference type="PROSITE" id="PS50089">
    <property type="entry name" value="ZF_RING_2"/>
    <property type="match status" value="1"/>
</dbReference>
<protein>
    <submittedName>
        <fullName evidence="8">E3 ubiquitin-protein ligase herc1</fullName>
    </submittedName>
</protein>
<evidence type="ECO:0000256" key="2">
    <source>
        <dbReference type="ARBA" id="ARBA00022771"/>
    </source>
</evidence>
<dbReference type="AlphaFoldDB" id="A0A922HQ08"/>
<comment type="caution">
    <text evidence="8">The sequence shown here is derived from an EMBL/GenBank/DDBJ whole genome shotgun (WGS) entry which is preliminary data.</text>
</comment>